<dbReference type="Proteomes" id="UP000234323">
    <property type="component" value="Unassembled WGS sequence"/>
</dbReference>
<dbReference type="SUPFAM" id="SSF52058">
    <property type="entry name" value="L domain-like"/>
    <property type="match status" value="1"/>
</dbReference>
<protein>
    <recommendedName>
        <fullName evidence="3">AIG1-type G domain-containing protein</fullName>
    </recommendedName>
</protein>
<dbReference type="VEuPathDB" id="FungiDB:RhiirFUN_026067"/>
<keyword evidence="2" id="KW-0342">GTP-binding</keyword>
<evidence type="ECO:0000313" key="4">
    <source>
        <dbReference type="EMBL" id="PKY49371.1"/>
    </source>
</evidence>
<keyword evidence="1" id="KW-0547">Nucleotide-binding</keyword>
<proteinExistence type="predicted"/>
<dbReference type="Gene3D" id="3.40.50.300">
    <property type="entry name" value="P-loop containing nucleotide triphosphate hydrolases"/>
    <property type="match status" value="1"/>
</dbReference>
<dbReference type="VEuPathDB" id="FungiDB:RhiirA1_454523"/>
<comment type="caution">
    <text evidence="4">The sequence shown here is derived from an EMBL/GenBank/DDBJ whole genome shotgun (WGS) entry which is preliminary data.</text>
</comment>
<evidence type="ECO:0000256" key="1">
    <source>
        <dbReference type="ARBA" id="ARBA00022741"/>
    </source>
</evidence>
<organism evidence="4 5">
    <name type="scientific">Rhizophagus irregularis</name>
    <dbReference type="NCBI Taxonomy" id="588596"/>
    <lineage>
        <taxon>Eukaryota</taxon>
        <taxon>Fungi</taxon>
        <taxon>Fungi incertae sedis</taxon>
        <taxon>Mucoromycota</taxon>
        <taxon>Glomeromycotina</taxon>
        <taxon>Glomeromycetes</taxon>
        <taxon>Glomerales</taxon>
        <taxon>Glomeraceae</taxon>
        <taxon>Rhizophagus</taxon>
    </lineage>
</organism>
<dbReference type="Gene3D" id="3.80.10.10">
    <property type="entry name" value="Ribonuclease Inhibitor"/>
    <property type="match status" value="1"/>
</dbReference>
<dbReference type="AlphaFoldDB" id="A0A2I1GRU9"/>
<dbReference type="VEuPathDB" id="FungiDB:FUN_001879"/>
<dbReference type="GO" id="GO:0005525">
    <property type="term" value="F:GTP binding"/>
    <property type="evidence" value="ECO:0007669"/>
    <property type="project" value="UniProtKB-KW"/>
</dbReference>
<dbReference type="SUPFAM" id="SSF52540">
    <property type="entry name" value="P-loop containing nucleoside triphosphate hydrolases"/>
    <property type="match status" value="1"/>
</dbReference>
<dbReference type="Pfam" id="PF04548">
    <property type="entry name" value="AIG1"/>
    <property type="match status" value="1"/>
</dbReference>
<gene>
    <name evidence="4" type="ORF">RhiirA4_244404</name>
</gene>
<keyword evidence="5" id="KW-1185">Reference proteome</keyword>
<evidence type="ECO:0000256" key="2">
    <source>
        <dbReference type="ARBA" id="ARBA00023134"/>
    </source>
</evidence>
<sequence length="440" mass="50977">MRRERKKDQEWFNELHSNDKVIEVIGTRLLRMSGPLKIECFENCFANLEKIILRKLHLTNLEIINCSRLRNITLSELSSLESLSVCDCPELTELTELKFDNLIELKCSNTSIKKLSFKFCPNIMKLDCSNNDKLVNLDVSNCPKLEFLDCSHNKLTILDLSNCELLFKEYEKKSSNFNYPYGLKIIRRKNLVIVGRTASGKSTLSNVLADTQEFEGSERSYSVAKSFLKKYFEWEGKFYCVIDTTGVGCTKLSTKNVLDKILDGIYSMPGGISQVLFVIDERFTAEEAKLFNLLKDSIFEIGILEYTTIVKTKFSNFKDKNKCDADKEQLHNENEKIAEIVRSCRDVVYVNNPPINIDIIDDDDRITVENNKKIRQRSREILLSYLNVACQERYFKLKSWDELHKKIAKCTENENLSKVVESNQELETFTKISQEFCTFI</sequence>
<name>A0A2I1GRU9_9GLOM</name>
<dbReference type="InterPro" id="IPR032675">
    <property type="entry name" value="LRR_dom_sf"/>
</dbReference>
<evidence type="ECO:0000259" key="3">
    <source>
        <dbReference type="Pfam" id="PF04548"/>
    </source>
</evidence>
<dbReference type="PANTHER" id="PTHR10903">
    <property type="entry name" value="GTPASE, IMAP FAMILY MEMBER-RELATED"/>
    <property type="match status" value="1"/>
</dbReference>
<feature type="domain" description="AIG1-type G" evidence="3">
    <location>
        <begin position="189"/>
        <end position="348"/>
    </location>
</feature>
<dbReference type="OrthoDB" id="8954335at2759"/>
<dbReference type="EMBL" id="LLXI01000734">
    <property type="protein sequence ID" value="PKY49371.1"/>
    <property type="molecule type" value="Genomic_DNA"/>
</dbReference>
<dbReference type="InterPro" id="IPR006703">
    <property type="entry name" value="G_AIG1"/>
</dbReference>
<dbReference type="PANTHER" id="PTHR10903:SF184">
    <property type="entry name" value="GTP-BINDING PROTEIN A"/>
    <property type="match status" value="1"/>
</dbReference>
<accession>A0A2I1GRU9</accession>
<dbReference type="InterPro" id="IPR027417">
    <property type="entry name" value="P-loop_NTPase"/>
</dbReference>
<reference evidence="4 5" key="1">
    <citation type="submission" date="2015-10" db="EMBL/GenBank/DDBJ databases">
        <title>Genome analyses suggest a sexual origin of heterokaryosis in a supposedly ancient asexual fungus.</title>
        <authorList>
            <person name="Ropars J."/>
            <person name="Sedzielewska K."/>
            <person name="Noel J."/>
            <person name="Charron P."/>
            <person name="Farinelli L."/>
            <person name="Marton T."/>
            <person name="Kruger M."/>
            <person name="Pelin A."/>
            <person name="Brachmann A."/>
            <person name="Corradi N."/>
        </authorList>
    </citation>
    <scope>NUCLEOTIDE SEQUENCE [LARGE SCALE GENOMIC DNA]</scope>
    <source>
        <strain evidence="4 5">A4</strain>
    </source>
</reference>
<dbReference type="InterPro" id="IPR045058">
    <property type="entry name" value="GIMA/IAN/Toc"/>
</dbReference>
<evidence type="ECO:0000313" key="5">
    <source>
        <dbReference type="Proteomes" id="UP000234323"/>
    </source>
</evidence>